<keyword evidence="1" id="KW-0812">Transmembrane</keyword>
<proteinExistence type="predicted"/>
<keyword evidence="3" id="KW-1185">Reference proteome</keyword>
<dbReference type="HOGENOM" id="CLU_2534750_0_0_2"/>
<evidence type="ECO:0000313" key="3">
    <source>
        <dbReference type="Proteomes" id="UP000003980"/>
    </source>
</evidence>
<dbReference type="AlphaFoldDB" id="H2C1A7"/>
<gene>
    <name evidence="2" type="ORF">MetMK1DRAFT_00005300</name>
</gene>
<organism evidence="2 3">
    <name type="scientific">Metallosphaera yellowstonensis MK1</name>
    <dbReference type="NCBI Taxonomy" id="671065"/>
    <lineage>
        <taxon>Archaea</taxon>
        <taxon>Thermoproteota</taxon>
        <taxon>Thermoprotei</taxon>
        <taxon>Sulfolobales</taxon>
        <taxon>Sulfolobaceae</taxon>
        <taxon>Metallosphaera</taxon>
    </lineage>
</organism>
<evidence type="ECO:0000256" key="1">
    <source>
        <dbReference type="SAM" id="Phobius"/>
    </source>
</evidence>
<feature type="transmembrane region" description="Helical" evidence="1">
    <location>
        <begin position="12"/>
        <end position="32"/>
    </location>
</feature>
<evidence type="ECO:0000313" key="2">
    <source>
        <dbReference type="EMBL" id="EHP70028.1"/>
    </source>
</evidence>
<dbReference type="RefSeq" id="WP_009070372.1">
    <property type="nucleotide sequence ID" value="NZ_JH597761.1"/>
</dbReference>
<dbReference type="Proteomes" id="UP000003980">
    <property type="component" value="Unassembled WGS sequence"/>
</dbReference>
<protein>
    <submittedName>
        <fullName evidence="2">Uncharacterized protein</fullName>
    </submittedName>
</protein>
<dbReference type="EMBL" id="JH597761">
    <property type="protein sequence ID" value="EHP70028.1"/>
    <property type="molecule type" value="Genomic_DNA"/>
</dbReference>
<keyword evidence="1" id="KW-0472">Membrane</keyword>
<keyword evidence="1" id="KW-1133">Transmembrane helix</keyword>
<reference evidence="2 3" key="1">
    <citation type="submission" date="2012-01" db="EMBL/GenBank/DDBJ databases">
        <title>Improved High-Quality Draft sequence of Metallosphaera yellowstonensis MK1.</title>
        <authorList>
            <consortium name="US DOE Joint Genome Institute"/>
            <person name="Lucas S."/>
            <person name="Han J."/>
            <person name="Cheng J.-F."/>
            <person name="Goodwin L."/>
            <person name="Pitluck S."/>
            <person name="Peters L."/>
            <person name="Teshima H."/>
            <person name="Detter J.C."/>
            <person name="Han C."/>
            <person name="Tapia R."/>
            <person name="Land M."/>
            <person name="Hauser L."/>
            <person name="Kyrpides N."/>
            <person name="Kozubal M."/>
            <person name="Macur R.E."/>
            <person name="Jay Z."/>
            <person name="Inskeep W."/>
            <person name="Woyke T."/>
        </authorList>
    </citation>
    <scope>NUCLEOTIDE SEQUENCE [LARGE SCALE GENOMIC DNA]</scope>
    <source>
        <strain evidence="2 3">MK1</strain>
    </source>
</reference>
<name>H2C1A7_9CREN</name>
<accession>H2C1A7</accession>
<sequence length="83" mass="8554">MFSKGYLKATASSFLGGVASSGLFIFLNYVTLGAPIVKIGYYAGEVAGLPGSILLIFSILLTGLYCIIGSVIGTYTGKLIHGS</sequence>
<feature type="transmembrane region" description="Helical" evidence="1">
    <location>
        <begin position="52"/>
        <end position="75"/>
    </location>
</feature>